<dbReference type="Pfam" id="PF13145">
    <property type="entry name" value="Rotamase_2"/>
    <property type="match status" value="1"/>
</dbReference>
<evidence type="ECO:0000256" key="3">
    <source>
        <dbReference type="ARBA" id="ARBA00022692"/>
    </source>
</evidence>
<dbReference type="Gene3D" id="1.10.4030.10">
    <property type="entry name" value="Porin chaperone SurA, peptide-binding domain"/>
    <property type="match status" value="1"/>
</dbReference>
<feature type="domain" description="PpiC" evidence="9">
    <location>
        <begin position="250"/>
        <end position="387"/>
    </location>
</feature>
<evidence type="ECO:0000256" key="1">
    <source>
        <dbReference type="ARBA" id="ARBA00004401"/>
    </source>
</evidence>
<gene>
    <name evidence="10" type="ORF">ACERLL_07060</name>
</gene>
<comment type="similarity">
    <text evidence="7">Belongs to the PpiD chaperone family.</text>
</comment>
<dbReference type="EMBL" id="JBGUAW010000004">
    <property type="protein sequence ID" value="MFA9460585.1"/>
    <property type="molecule type" value="Genomic_DNA"/>
</dbReference>
<evidence type="ECO:0000256" key="6">
    <source>
        <dbReference type="ARBA" id="ARBA00023186"/>
    </source>
</evidence>
<comment type="subcellular location">
    <subcellularLocation>
        <location evidence="1">Cell membrane</location>
        <topology evidence="1">Single-pass type II membrane protein</topology>
    </subcellularLocation>
</comment>
<keyword evidence="2" id="KW-1003">Cell membrane</keyword>
<dbReference type="PANTHER" id="PTHR47529:SF1">
    <property type="entry name" value="PERIPLASMIC CHAPERONE PPID"/>
    <property type="match status" value="1"/>
</dbReference>
<protein>
    <submittedName>
        <fullName evidence="10">SurA N-terminal domain-containing protein</fullName>
    </submittedName>
</protein>
<dbReference type="InterPro" id="IPR027304">
    <property type="entry name" value="Trigger_fact/SurA_dom_sf"/>
</dbReference>
<dbReference type="PANTHER" id="PTHR47529">
    <property type="entry name" value="PEPTIDYL-PROLYL CIS-TRANS ISOMERASE D"/>
    <property type="match status" value="1"/>
</dbReference>
<evidence type="ECO:0000259" key="9">
    <source>
        <dbReference type="Pfam" id="PF13145"/>
    </source>
</evidence>
<keyword evidence="3 8" id="KW-0812">Transmembrane</keyword>
<dbReference type="Pfam" id="PF13624">
    <property type="entry name" value="SurA_N_3"/>
    <property type="match status" value="1"/>
</dbReference>
<evidence type="ECO:0000256" key="4">
    <source>
        <dbReference type="ARBA" id="ARBA00022989"/>
    </source>
</evidence>
<accession>A0ABV4TTD5</accession>
<dbReference type="SUPFAM" id="SSF109998">
    <property type="entry name" value="Triger factor/SurA peptide-binding domain-like"/>
    <property type="match status" value="1"/>
</dbReference>
<dbReference type="Proteomes" id="UP001575181">
    <property type="component" value="Unassembled WGS sequence"/>
</dbReference>
<dbReference type="RefSeq" id="WP_373655368.1">
    <property type="nucleotide sequence ID" value="NZ_JBGUAW010000004.1"/>
</dbReference>
<keyword evidence="4 8" id="KW-1133">Transmembrane helix</keyword>
<keyword evidence="5 8" id="KW-0472">Membrane</keyword>
<keyword evidence="6" id="KW-0143">Chaperone</keyword>
<sequence length="532" mass="60688">MLDFMRRQAQGWIVKVLFSLIVLSFVFWGMGDYFSGDTSVAVAKVGDQEITQQALESRVRNQRQRLRQQLGSRFSMDQIDPQRLRRAVLRQMIRERLLDLEAQRLNLTASDQSVRMAIQGQPVFQQGGEFSTSQYQSILGRMGMAPGEYENRVRQDLAVQDYRRFLQGGTLVAEEEVWKTFRRQNQERRIRYGSLAPSAFADQVSLNEQALRDSYEKNKEQYRRPARSKVRYVVLDPQAVAEQIEEPGTEELRTYYEENADRYTGDSGEPREFAEIRKQAASDWRRDRAVDLIYDRLPTFNDLLYTRDTLKAAAEEFGLEVRTSSWIPQEGAMPSGSPSAEAFREAAFQTDVGRNSEGVELGDGRFAGMHVLERQPSTVEPFEAVKEAVRQDLRRKRARELAKKKAEEARQAVAGGASLDKQLEDLGISVQGAGPVTREEAREQLPSGMAGPVFAAEEEAAGTAHVSRTDYAVFRVEEVIHPQRDQLTDQARQRIRSQIRQSRGQARLQAVLNHLRQRFEVRILKDFSSGQG</sequence>
<proteinExistence type="inferred from homology"/>
<dbReference type="InterPro" id="IPR000297">
    <property type="entry name" value="PPIase_PpiC"/>
</dbReference>
<name>A0ABV4TTD5_9GAMM</name>
<evidence type="ECO:0000256" key="5">
    <source>
        <dbReference type="ARBA" id="ARBA00023136"/>
    </source>
</evidence>
<evidence type="ECO:0000256" key="8">
    <source>
        <dbReference type="SAM" id="Phobius"/>
    </source>
</evidence>
<dbReference type="InterPro" id="IPR052029">
    <property type="entry name" value="PpiD_chaperone"/>
</dbReference>
<evidence type="ECO:0000256" key="7">
    <source>
        <dbReference type="ARBA" id="ARBA00038408"/>
    </source>
</evidence>
<keyword evidence="11" id="KW-1185">Reference proteome</keyword>
<evidence type="ECO:0000313" key="11">
    <source>
        <dbReference type="Proteomes" id="UP001575181"/>
    </source>
</evidence>
<evidence type="ECO:0000313" key="10">
    <source>
        <dbReference type="EMBL" id="MFA9460585.1"/>
    </source>
</evidence>
<evidence type="ECO:0000256" key="2">
    <source>
        <dbReference type="ARBA" id="ARBA00022475"/>
    </source>
</evidence>
<comment type="caution">
    <text evidence="10">The sequence shown here is derived from an EMBL/GenBank/DDBJ whole genome shotgun (WGS) entry which is preliminary data.</text>
</comment>
<organism evidence="10 11">
    <name type="scientific">Thiohalorhabdus methylotrophus</name>
    <dbReference type="NCBI Taxonomy" id="3242694"/>
    <lineage>
        <taxon>Bacteria</taxon>
        <taxon>Pseudomonadati</taxon>
        <taxon>Pseudomonadota</taxon>
        <taxon>Gammaproteobacteria</taxon>
        <taxon>Thiohalorhabdales</taxon>
        <taxon>Thiohalorhabdaceae</taxon>
        <taxon>Thiohalorhabdus</taxon>
    </lineage>
</organism>
<feature type="transmembrane region" description="Helical" evidence="8">
    <location>
        <begin position="12"/>
        <end position="30"/>
    </location>
</feature>
<reference evidence="10 11" key="1">
    <citation type="submission" date="2024-08" db="EMBL/GenBank/DDBJ databases">
        <title>Whole-genome sequencing of halo(alkali)philic microorganisms from hypersaline lakes.</title>
        <authorList>
            <person name="Sorokin D.Y."/>
            <person name="Merkel A.Y."/>
            <person name="Messina E."/>
            <person name="Yakimov M."/>
        </authorList>
    </citation>
    <scope>NUCLEOTIDE SEQUENCE [LARGE SCALE GENOMIC DNA]</scope>
    <source>
        <strain evidence="10 11">Cl-TMA</strain>
    </source>
</reference>